<dbReference type="Proteomes" id="UP000202420">
    <property type="component" value="Segment"/>
</dbReference>
<dbReference type="EMBL" id="EF101928">
    <property type="protein sequence ID" value="ABT16923.1"/>
    <property type="molecule type" value="Genomic_DNA"/>
</dbReference>
<sequence>MTNALHDMKLLLHAGSDHELETADGADGVLEDKGERRLDEHLHDRRQPRRLGKTRQVLERELVGIRRLLDRDDLAHVRVAEDRPLRCKVGNRRVIGAETHLTILLLDPQEVGQLTHVSAQPLEVV</sequence>
<evidence type="ECO:0000313" key="1">
    <source>
        <dbReference type="EMBL" id="ABT16923.1"/>
    </source>
</evidence>
<gene>
    <name evidence="1" type="primary">z789L</name>
    <name evidence="1" type="ORF">ATCV1_z789L</name>
</gene>
<organism evidence="1 2">
    <name type="scientific">Chlorovirus heliozoae</name>
    <dbReference type="NCBI Taxonomy" id="322019"/>
    <lineage>
        <taxon>Viruses</taxon>
        <taxon>Varidnaviria</taxon>
        <taxon>Bamfordvirae</taxon>
        <taxon>Nucleocytoviricota</taxon>
        <taxon>Megaviricetes</taxon>
        <taxon>Algavirales</taxon>
        <taxon>Phycodnaviridae</taxon>
        <taxon>Chlorovirus</taxon>
    </lineage>
</organism>
<dbReference type="RefSeq" id="YP_001427270.1">
    <property type="nucleotide sequence ID" value="NC_008724.1"/>
</dbReference>
<dbReference type="KEGG" id="vg:5470817"/>
<keyword evidence="2" id="KW-1185">Reference proteome</keyword>
<protein>
    <submittedName>
        <fullName evidence="1">Uncharacterized protein z789L</fullName>
    </submittedName>
</protein>
<reference evidence="1 2" key="1">
    <citation type="submission" date="2006-09" db="EMBL/GenBank/DDBJ databases">
        <title>Sequence and annotation of the 288-kb ATCV-1 virus that infects an endosymbiotic Chlorella strain of the heliozoon Acanthocystis turfacea.</title>
        <authorList>
            <person name="Fitzgerald L.A."/>
            <person name="Graves M.V."/>
            <person name="Li X."/>
            <person name="Pfitzner A.J.P."/>
            <person name="Hartigan J."/>
            <person name="Van Etten J.L."/>
        </authorList>
    </citation>
    <scope>NUCLEOTIDE SEQUENCE [LARGE SCALE GENOMIC DNA]</scope>
    <source>
        <strain evidence="1 2">ATCV-1</strain>
    </source>
</reference>
<accession>A7KA49</accession>
<name>A7KA49_9PHYC</name>
<evidence type="ECO:0000313" key="2">
    <source>
        <dbReference type="Proteomes" id="UP000202420"/>
    </source>
</evidence>
<dbReference type="GeneID" id="5470817"/>
<proteinExistence type="predicted"/>